<gene>
    <name evidence="1" type="ORF">BaRGS_00006296</name>
</gene>
<proteinExistence type="predicted"/>
<organism evidence="1 2">
    <name type="scientific">Batillaria attramentaria</name>
    <dbReference type="NCBI Taxonomy" id="370345"/>
    <lineage>
        <taxon>Eukaryota</taxon>
        <taxon>Metazoa</taxon>
        <taxon>Spiralia</taxon>
        <taxon>Lophotrochozoa</taxon>
        <taxon>Mollusca</taxon>
        <taxon>Gastropoda</taxon>
        <taxon>Caenogastropoda</taxon>
        <taxon>Sorbeoconcha</taxon>
        <taxon>Cerithioidea</taxon>
        <taxon>Batillariidae</taxon>
        <taxon>Batillaria</taxon>
    </lineage>
</organism>
<evidence type="ECO:0000313" key="2">
    <source>
        <dbReference type="Proteomes" id="UP001519460"/>
    </source>
</evidence>
<keyword evidence="2" id="KW-1185">Reference proteome</keyword>
<dbReference type="Proteomes" id="UP001519460">
    <property type="component" value="Unassembled WGS sequence"/>
</dbReference>
<dbReference type="EMBL" id="JACVVK020000026">
    <property type="protein sequence ID" value="KAK7502343.1"/>
    <property type="molecule type" value="Genomic_DNA"/>
</dbReference>
<accession>A0ABD0LS91</accession>
<name>A0ABD0LS91_9CAEN</name>
<evidence type="ECO:0000313" key="1">
    <source>
        <dbReference type="EMBL" id="KAK7502343.1"/>
    </source>
</evidence>
<dbReference type="AlphaFoldDB" id="A0ABD0LS91"/>
<protein>
    <submittedName>
        <fullName evidence="1">Uncharacterized protein</fullName>
    </submittedName>
</protein>
<reference evidence="1 2" key="1">
    <citation type="journal article" date="2023" name="Sci. Data">
        <title>Genome assembly of the Korean intertidal mud-creeper Batillaria attramentaria.</title>
        <authorList>
            <person name="Patra A.K."/>
            <person name="Ho P.T."/>
            <person name="Jun S."/>
            <person name="Lee S.J."/>
            <person name="Kim Y."/>
            <person name="Won Y.J."/>
        </authorList>
    </citation>
    <scope>NUCLEOTIDE SEQUENCE [LARGE SCALE GENOMIC DNA]</scope>
    <source>
        <strain evidence="1">Wonlab-2016</strain>
    </source>
</reference>
<sequence length="143" mass="16727">MGRLRSIRHLDTFVVDKKGHPRESILGTTLTVVYASLSICINYRDLIRVCSLMYHVTRTNFFCIQSDSESHTQRNVDWCWIKEVGWTMIDLPYWCMQRTVIVFLVQSQEQRLITLSKHNTRCTVGACKRAQAREMAGHPWAKH</sequence>
<comment type="caution">
    <text evidence="1">The sequence shown here is derived from an EMBL/GenBank/DDBJ whole genome shotgun (WGS) entry which is preliminary data.</text>
</comment>